<gene>
    <name evidence="2" type="ORF">BCR38DRAFT_489886</name>
</gene>
<comment type="caution">
    <text evidence="2">The sequence shown here is derived from an EMBL/GenBank/DDBJ whole genome shotgun (WGS) entry which is preliminary data.</text>
</comment>
<reference evidence="2 3" key="1">
    <citation type="submission" date="2016-07" db="EMBL/GenBank/DDBJ databases">
        <title>Pervasive Adenine N6-methylation of Active Genes in Fungi.</title>
        <authorList>
            <consortium name="DOE Joint Genome Institute"/>
            <person name="Mondo S.J."/>
            <person name="Dannebaum R.O."/>
            <person name="Kuo R.C."/>
            <person name="Labutti K."/>
            <person name="Haridas S."/>
            <person name="Kuo A."/>
            <person name="Salamov A."/>
            <person name="Ahrendt S.R."/>
            <person name="Lipzen A."/>
            <person name="Sullivan W."/>
            <person name="Andreopoulos W.B."/>
            <person name="Clum A."/>
            <person name="Lindquist E."/>
            <person name="Daum C."/>
            <person name="Ramamoorthy G.K."/>
            <person name="Gryganskyi A."/>
            <person name="Culley D."/>
            <person name="Magnuson J.K."/>
            <person name="James T.Y."/>
            <person name="O'Malley M.A."/>
            <person name="Stajich J.E."/>
            <person name="Spatafora J.W."/>
            <person name="Visel A."/>
            <person name="Grigoriev I.V."/>
        </authorList>
    </citation>
    <scope>NUCLEOTIDE SEQUENCE [LARGE SCALE GENOMIC DNA]</scope>
    <source>
        <strain evidence="2 3">CBS 129021</strain>
    </source>
</reference>
<organism evidence="2 3">
    <name type="scientific">Pseudomassariella vexata</name>
    <dbReference type="NCBI Taxonomy" id="1141098"/>
    <lineage>
        <taxon>Eukaryota</taxon>
        <taxon>Fungi</taxon>
        <taxon>Dikarya</taxon>
        <taxon>Ascomycota</taxon>
        <taxon>Pezizomycotina</taxon>
        <taxon>Sordariomycetes</taxon>
        <taxon>Xylariomycetidae</taxon>
        <taxon>Amphisphaeriales</taxon>
        <taxon>Pseudomassariaceae</taxon>
        <taxon>Pseudomassariella</taxon>
    </lineage>
</organism>
<name>A0A1Y2DF37_9PEZI</name>
<accession>A0A1Y2DF37</accession>
<evidence type="ECO:0000313" key="3">
    <source>
        <dbReference type="Proteomes" id="UP000193689"/>
    </source>
</evidence>
<dbReference type="InParanoid" id="A0A1Y2DF37"/>
<dbReference type="AlphaFoldDB" id="A0A1Y2DF37"/>
<protein>
    <submittedName>
        <fullName evidence="2">Uncharacterized protein</fullName>
    </submittedName>
</protein>
<feature type="compositionally biased region" description="Acidic residues" evidence="1">
    <location>
        <begin position="55"/>
        <end position="66"/>
    </location>
</feature>
<dbReference type="Proteomes" id="UP000193689">
    <property type="component" value="Unassembled WGS sequence"/>
</dbReference>
<dbReference type="EMBL" id="MCFJ01000018">
    <property type="protein sequence ID" value="ORY57890.1"/>
    <property type="molecule type" value="Genomic_DNA"/>
</dbReference>
<evidence type="ECO:0000313" key="2">
    <source>
        <dbReference type="EMBL" id="ORY57890.1"/>
    </source>
</evidence>
<feature type="region of interest" description="Disordered" evidence="1">
    <location>
        <begin position="55"/>
        <end position="95"/>
    </location>
</feature>
<evidence type="ECO:0000256" key="1">
    <source>
        <dbReference type="SAM" id="MobiDB-lite"/>
    </source>
</evidence>
<sequence>MGVKAVMAELSYLKVAEIHEDRELADMGIDSAVFNVTDLPGLMRRVMGALGMDMDDGCDERTDDTDSNIPSAKSSGGAGTVYLNMPAPGSEMDKDDHTISARSALDHPFSTVMATFNETKELTDIRVAEYLPLQNELKV</sequence>
<dbReference type="RefSeq" id="XP_040711019.1">
    <property type="nucleotide sequence ID" value="XM_040864454.1"/>
</dbReference>
<proteinExistence type="predicted"/>
<dbReference type="GeneID" id="63780666"/>
<keyword evidence="3" id="KW-1185">Reference proteome</keyword>